<name>A0AAV3RJ43_LITER</name>
<organism evidence="2 3">
    <name type="scientific">Lithospermum erythrorhizon</name>
    <name type="common">Purple gromwell</name>
    <name type="synonym">Lithospermum officinale var. erythrorhizon</name>
    <dbReference type="NCBI Taxonomy" id="34254"/>
    <lineage>
        <taxon>Eukaryota</taxon>
        <taxon>Viridiplantae</taxon>
        <taxon>Streptophyta</taxon>
        <taxon>Embryophyta</taxon>
        <taxon>Tracheophyta</taxon>
        <taxon>Spermatophyta</taxon>
        <taxon>Magnoliopsida</taxon>
        <taxon>eudicotyledons</taxon>
        <taxon>Gunneridae</taxon>
        <taxon>Pentapetalae</taxon>
        <taxon>asterids</taxon>
        <taxon>lamiids</taxon>
        <taxon>Boraginales</taxon>
        <taxon>Boraginaceae</taxon>
        <taxon>Boraginoideae</taxon>
        <taxon>Lithospermeae</taxon>
        <taxon>Lithospermum</taxon>
    </lineage>
</organism>
<evidence type="ECO:0000313" key="3">
    <source>
        <dbReference type="Proteomes" id="UP001454036"/>
    </source>
</evidence>
<protein>
    <submittedName>
        <fullName evidence="2">Uncharacterized protein</fullName>
    </submittedName>
</protein>
<evidence type="ECO:0000256" key="1">
    <source>
        <dbReference type="SAM" id="MobiDB-lite"/>
    </source>
</evidence>
<keyword evidence="3" id="KW-1185">Reference proteome</keyword>
<dbReference type="EMBL" id="BAABME010027040">
    <property type="protein sequence ID" value="GAA0174962.1"/>
    <property type="molecule type" value="Genomic_DNA"/>
</dbReference>
<dbReference type="AlphaFoldDB" id="A0AAV3RJ43"/>
<sequence length="128" mass="14821">MGPAAPVCTFSPKEFVEEFFNPIFNLLWHLKNLEIVQRNSRQHRLNQDNSPTKRKKSMLPTRDSLDNLSNEIIKKNDLLSSFIDMKSQIRERHRLLPESGAFENHVGPACRKLGREKTRALVSVDHLT</sequence>
<proteinExistence type="predicted"/>
<accession>A0AAV3RJ43</accession>
<feature type="region of interest" description="Disordered" evidence="1">
    <location>
        <begin position="40"/>
        <end position="61"/>
    </location>
</feature>
<evidence type="ECO:0000313" key="2">
    <source>
        <dbReference type="EMBL" id="GAA0174962.1"/>
    </source>
</evidence>
<reference evidence="2 3" key="1">
    <citation type="submission" date="2024-01" db="EMBL/GenBank/DDBJ databases">
        <title>The complete chloroplast genome sequence of Lithospermum erythrorhizon: insights into the phylogenetic relationship among Boraginaceae species and the maternal lineages of purple gromwells.</title>
        <authorList>
            <person name="Okada T."/>
            <person name="Watanabe K."/>
        </authorList>
    </citation>
    <scope>NUCLEOTIDE SEQUENCE [LARGE SCALE GENOMIC DNA]</scope>
</reference>
<comment type="caution">
    <text evidence="2">The sequence shown here is derived from an EMBL/GenBank/DDBJ whole genome shotgun (WGS) entry which is preliminary data.</text>
</comment>
<gene>
    <name evidence="2" type="ORF">LIER_41827</name>
</gene>
<dbReference type="Proteomes" id="UP001454036">
    <property type="component" value="Unassembled WGS sequence"/>
</dbReference>